<keyword evidence="2" id="KW-1003">Cell membrane</keyword>
<dbReference type="GO" id="GO:0015225">
    <property type="term" value="F:biotin transmembrane transporter activity"/>
    <property type="evidence" value="ECO:0007669"/>
    <property type="project" value="UniProtKB-UniRule"/>
</dbReference>
<comment type="subcellular location">
    <subcellularLocation>
        <location evidence="2">Cell membrane</location>
        <topology evidence="2">Multi-pass membrane protein</topology>
    </subcellularLocation>
</comment>
<dbReference type="Gene3D" id="1.10.1760.20">
    <property type="match status" value="1"/>
</dbReference>
<evidence type="ECO:0000256" key="2">
    <source>
        <dbReference type="PIRNR" id="PIRNR016661"/>
    </source>
</evidence>
<dbReference type="InterPro" id="IPR003784">
    <property type="entry name" value="BioY"/>
</dbReference>
<keyword evidence="5" id="KW-1185">Reference proteome</keyword>
<dbReference type="Pfam" id="PF02632">
    <property type="entry name" value="BioY"/>
    <property type="match status" value="1"/>
</dbReference>
<protein>
    <recommendedName>
        <fullName evidence="2">Biotin transporter</fullName>
    </recommendedName>
</protein>
<comment type="caution">
    <text evidence="4">The sequence shown here is derived from an EMBL/GenBank/DDBJ whole genome shotgun (WGS) entry which is preliminary data.</text>
</comment>
<feature type="transmembrane region" description="Helical" evidence="3">
    <location>
        <begin position="40"/>
        <end position="67"/>
    </location>
</feature>
<comment type="similarity">
    <text evidence="1 2">Belongs to the BioY family.</text>
</comment>
<sequence length="187" mass="19123">MTDTDAPRDLALIAVFAALAAVMSFVVIPVGPVPITLQTLAVILAGIILGPVRGFLSVALWVVVGLIGAPVFAGGTGGLSTLAGPTAGYLLSFPFAALVAGGLVSVLHRAFARRALAAAVFLAGLVGLALSHALGIIGLMWSQQTPFKDAFLGDLMFWPGDLAKNVLAVVIALAVFKAFPRIRHGLS</sequence>
<keyword evidence="3" id="KW-1133">Transmembrane helix</keyword>
<feature type="transmembrane region" description="Helical" evidence="3">
    <location>
        <begin position="12"/>
        <end position="33"/>
    </location>
</feature>
<evidence type="ECO:0000313" key="5">
    <source>
        <dbReference type="Proteomes" id="UP000316196"/>
    </source>
</evidence>
<name>A0A542ZRA3_9ACTN</name>
<feature type="transmembrane region" description="Helical" evidence="3">
    <location>
        <begin position="162"/>
        <end position="179"/>
    </location>
</feature>
<dbReference type="Proteomes" id="UP000316196">
    <property type="component" value="Unassembled WGS sequence"/>
</dbReference>
<keyword evidence="3" id="KW-0812">Transmembrane</keyword>
<dbReference type="OrthoDB" id="9803495at2"/>
<accession>A0A542ZRA3</accession>
<keyword evidence="2 3" id="KW-0472">Membrane</keyword>
<dbReference type="AlphaFoldDB" id="A0A542ZRA3"/>
<dbReference type="EMBL" id="VFOR01000001">
    <property type="protein sequence ID" value="TQL62892.1"/>
    <property type="molecule type" value="Genomic_DNA"/>
</dbReference>
<dbReference type="PIRSF" id="PIRSF016661">
    <property type="entry name" value="BioY"/>
    <property type="match status" value="1"/>
</dbReference>
<proteinExistence type="inferred from homology"/>
<feature type="transmembrane region" description="Helical" evidence="3">
    <location>
        <begin position="119"/>
        <end position="142"/>
    </location>
</feature>
<dbReference type="RefSeq" id="WP_142092676.1">
    <property type="nucleotide sequence ID" value="NZ_BAAAMD010000001.1"/>
</dbReference>
<evidence type="ECO:0000256" key="1">
    <source>
        <dbReference type="ARBA" id="ARBA00010692"/>
    </source>
</evidence>
<dbReference type="PANTHER" id="PTHR34295">
    <property type="entry name" value="BIOTIN TRANSPORTER BIOY"/>
    <property type="match status" value="1"/>
</dbReference>
<evidence type="ECO:0000313" key="4">
    <source>
        <dbReference type="EMBL" id="TQL62892.1"/>
    </source>
</evidence>
<feature type="transmembrane region" description="Helical" evidence="3">
    <location>
        <begin position="87"/>
        <end position="107"/>
    </location>
</feature>
<reference evidence="4 5" key="1">
    <citation type="submission" date="2019-06" db="EMBL/GenBank/DDBJ databases">
        <title>Sequencing the genomes of 1000 actinobacteria strains.</title>
        <authorList>
            <person name="Klenk H.-P."/>
        </authorList>
    </citation>
    <scope>NUCLEOTIDE SEQUENCE [LARGE SCALE GENOMIC DNA]</scope>
    <source>
        <strain evidence="4 5">DSM 8251</strain>
    </source>
</reference>
<dbReference type="PANTHER" id="PTHR34295:SF1">
    <property type="entry name" value="BIOTIN TRANSPORTER BIOY"/>
    <property type="match status" value="1"/>
</dbReference>
<dbReference type="GO" id="GO:0005886">
    <property type="term" value="C:plasma membrane"/>
    <property type="evidence" value="ECO:0007669"/>
    <property type="project" value="UniProtKB-SubCell"/>
</dbReference>
<organism evidence="4 5">
    <name type="scientific">Propioniferax innocua</name>
    <dbReference type="NCBI Taxonomy" id="1753"/>
    <lineage>
        <taxon>Bacteria</taxon>
        <taxon>Bacillati</taxon>
        <taxon>Actinomycetota</taxon>
        <taxon>Actinomycetes</taxon>
        <taxon>Propionibacteriales</taxon>
        <taxon>Propionibacteriaceae</taxon>
        <taxon>Propioniferax</taxon>
    </lineage>
</organism>
<keyword evidence="2" id="KW-0813">Transport</keyword>
<evidence type="ECO:0000256" key="3">
    <source>
        <dbReference type="SAM" id="Phobius"/>
    </source>
</evidence>
<gene>
    <name evidence="4" type="ORF">FB460_0683</name>
</gene>